<organism evidence="7 8">
    <name type="scientific">Aquamicrobium terrae</name>
    <dbReference type="NCBI Taxonomy" id="1324945"/>
    <lineage>
        <taxon>Bacteria</taxon>
        <taxon>Pseudomonadati</taxon>
        <taxon>Pseudomonadota</taxon>
        <taxon>Alphaproteobacteria</taxon>
        <taxon>Hyphomicrobiales</taxon>
        <taxon>Phyllobacteriaceae</taxon>
        <taxon>Aquamicrobium</taxon>
    </lineage>
</organism>
<dbReference type="EMBL" id="JBEPML010000011">
    <property type="protein sequence ID" value="MET3793118.1"/>
    <property type="molecule type" value="Genomic_DNA"/>
</dbReference>
<dbReference type="Pfam" id="PF01408">
    <property type="entry name" value="GFO_IDH_MocA"/>
    <property type="match status" value="1"/>
</dbReference>
<evidence type="ECO:0000256" key="3">
    <source>
        <dbReference type="ARBA" id="ARBA00022723"/>
    </source>
</evidence>
<accession>A0ABV2N4I7</accession>
<dbReference type="InterPro" id="IPR020843">
    <property type="entry name" value="ER"/>
</dbReference>
<evidence type="ECO:0000313" key="8">
    <source>
        <dbReference type="Proteomes" id="UP001549076"/>
    </source>
</evidence>
<dbReference type="Pfam" id="PF02894">
    <property type="entry name" value="GFO_IDH_MocA_C"/>
    <property type="match status" value="1"/>
</dbReference>
<name>A0ABV2N4I7_9HYPH</name>
<dbReference type="SUPFAM" id="SSF50129">
    <property type="entry name" value="GroES-like"/>
    <property type="match status" value="1"/>
</dbReference>
<evidence type="ECO:0000256" key="1">
    <source>
        <dbReference type="ARBA" id="ARBA00001947"/>
    </source>
</evidence>
<comment type="cofactor">
    <cofactor evidence="1">
        <name>Zn(2+)</name>
        <dbReference type="ChEBI" id="CHEBI:29105"/>
    </cofactor>
</comment>
<dbReference type="Gene3D" id="3.40.50.720">
    <property type="entry name" value="NAD(P)-binding Rossmann-like Domain"/>
    <property type="match status" value="2"/>
</dbReference>
<comment type="similarity">
    <text evidence="2">Belongs to the zinc-containing alcohol dehydrogenase family.</text>
</comment>
<dbReference type="InterPro" id="IPR013149">
    <property type="entry name" value="ADH-like_C"/>
</dbReference>
<sequence length="716" mass="75146">MRQILQSLKTGAIELAEVPCPVAGRGQVLIRSSCTLVSAGTERMLVDFGKAGLIGKARRQPDKVRQVLDRIRTDGLAPTLEAVRNRLDQPLPLGYCNVGRVLEAGSGVTGFPTGQRVVSNGGHAEVVAAPVNLCARVPDAVSDDEAAFAVVGAVALQGIRLAQPTLGEAVVVSGLGLIGLLAVQLLRAHGCRVLGLDVDPARLRLAESFGAETFDLSTGAGPMAAAHNFSRGRGVDAVLVTASTRSSGPVHQAAQMSRKRGRIVLVGVTGLELSRADFYEKELSFQVSCSYGPGRHDPGYEEKGQDYPAGFVRWTAQRNFEAVLDMMADGRLDVRPLVSHRFPLSGAGRAYEILAGEGPSLGILLDHSAMEHAEPAIHRVVALRPPAPAGAGKVAMGFIGAGRHAGAVLAPAFKATGARLVTVASRGGVSGLHVGRKFGFGKATTDSAEVLEDPAVDAVVIATRHDSHADLVCRALAAGKHVFVEKPLALACDGLDAIEAARDAAAGAGIAPVVMVGFNRRFAPHIRKIRSLLGDAPGPKAFVMTVNAGPVPASHWTQDPETGGGRIVGEACHFIDLLRHLAGAPISGYDLRAMDGPAGDTVIITLTFADGSLGSIHYFANGSRRFPKERLEVFAGGGVLQLDNFRRLRGFGWPGFRSMSLWRQDKGWKACALAFVRAVEQGGEGPIPFRELLEVGRVTVELAAAVPGRGTGRCPS</sequence>
<dbReference type="InterPro" id="IPR004104">
    <property type="entry name" value="Gfo/Idh/MocA-like_OxRdtase_C"/>
</dbReference>
<dbReference type="SUPFAM" id="SSF51735">
    <property type="entry name" value="NAD(P)-binding Rossmann-fold domains"/>
    <property type="match status" value="2"/>
</dbReference>
<dbReference type="Gene3D" id="3.30.360.10">
    <property type="entry name" value="Dihydrodipicolinate Reductase, domain 2"/>
    <property type="match status" value="1"/>
</dbReference>
<dbReference type="Pfam" id="PF00107">
    <property type="entry name" value="ADH_zinc_N"/>
    <property type="match status" value="1"/>
</dbReference>
<feature type="domain" description="Enoyl reductase (ER)" evidence="6">
    <location>
        <begin position="66"/>
        <end position="361"/>
    </location>
</feature>
<keyword evidence="8" id="KW-1185">Reference proteome</keyword>
<gene>
    <name evidence="7" type="ORF">ABID37_003341</name>
</gene>
<dbReference type="Proteomes" id="UP001549076">
    <property type="component" value="Unassembled WGS sequence"/>
</dbReference>
<proteinExistence type="inferred from homology"/>
<comment type="caution">
    <text evidence="7">The sequence shown here is derived from an EMBL/GenBank/DDBJ whole genome shotgun (WGS) entry which is preliminary data.</text>
</comment>
<evidence type="ECO:0000256" key="5">
    <source>
        <dbReference type="ARBA" id="ARBA00023002"/>
    </source>
</evidence>
<keyword evidence="5" id="KW-0560">Oxidoreductase</keyword>
<dbReference type="RefSeq" id="WP_354196741.1">
    <property type="nucleotide sequence ID" value="NZ_JBEPML010000011.1"/>
</dbReference>
<dbReference type="PANTHER" id="PTHR43350">
    <property type="entry name" value="NAD-DEPENDENT ALCOHOL DEHYDROGENASE"/>
    <property type="match status" value="1"/>
</dbReference>
<dbReference type="Gene3D" id="3.90.180.10">
    <property type="entry name" value="Medium-chain alcohol dehydrogenases, catalytic domain"/>
    <property type="match status" value="2"/>
</dbReference>
<dbReference type="SUPFAM" id="SSF55347">
    <property type="entry name" value="Glyceraldehyde-3-phosphate dehydrogenase-like, C-terminal domain"/>
    <property type="match status" value="1"/>
</dbReference>
<dbReference type="CDD" id="cd08255">
    <property type="entry name" value="2-desacetyl-2-hydroxyethyl_bacteriochlorophyllide_like"/>
    <property type="match status" value="1"/>
</dbReference>
<reference evidence="7 8" key="1">
    <citation type="submission" date="2024-06" db="EMBL/GenBank/DDBJ databases">
        <title>Genomic Encyclopedia of Type Strains, Phase IV (KMG-IV): sequencing the most valuable type-strain genomes for metagenomic binning, comparative biology and taxonomic classification.</title>
        <authorList>
            <person name="Goeker M."/>
        </authorList>
    </citation>
    <scope>NUCLEOTIDE SEQUENCE [LARGE SCALE GENOMIC DNA]</scope>
    <source>
        <strain evidence="7 8">DSM 27865</strain>
    </source>
</reference>
<keyword evidence="3" id="KW-0479">Metal-binding</keyword>
<evidence type="ECO:0000256" key="4">
    <source>
        <dbReference type="ARBA" id="ARBA00022833"/>
    </source>
</evidence>
<dbReference type="SMART" id="SM00829">
    <property type="entry name" value="PKS_ER"/>
    <property type="match status" value="1"/>
</dbReference>
<dbReference type="InterPro" id="IPR000683">
    <property type="entry name" value="Gfo/Idh/MocA-like_OxRdtase_N"/>
</dbReference>
<evidence type="ECO:0000259" key="6">
    <source>
        <dbReference type="SMART" id="SM00829"/>
    </source>
</evidence>
<dbReference type="PANTHER" id="PTHR43350:SF19">
    <property type="entry name" value="D-GULOSIDE 3-DEHYDROGENASE"/>
    <property type="match status" value="1"/>
</dbReference>
<evidence type="ECO:0000256" key="2">
    <source>
        <dbReference type="ARBA" id="ARBA00008072"/>
    </source>
</evidence>
<keyword evidence="4" id="KW-0862">Zinc</keyword>
<evidence type="ECO:0000313" key="7">
    <source>
        <dbReference type="EMBL" id="MET3793118.1"/>
    </source>
</evidence>
<dbReference type="InterPro" id="IPR036291">
    <property type="entry name" value="NAD(P)-bd_dom_sf"/>
</dbReference>
<dbReference type="InterPro" id="IPR011032">
    <property type="entry name" value="GroES-like_sf"/>
</dbReference>
<protein>
    <submittedName>
        <fullName evidence="7">Dehydrogenase/threonine dehydrogenase-like Zn-dependent dehydrogenase</fullName>
    </submittedName>
</protein>